<feature type="transmembrane region" description="Helical" evidence="1">
    <location>
        <begin position="189"/>
        <end position="206"/>
    </location>
</feature>
<dbReference type="OrthoDB" id="9792534at2"/>
<proteinExistence type="predicted"/>
<comment type="caution">
    <text evidence="3">The sequence shown here is derived from an EMBL/GenBank/DDBJ whole genome shotgun (WGS) entry which is preliminary data.</text>
</comment>
<feature type="domain" description="Fatty acid desaturase" evidence="2">
    <location>
        <begin position="81"/>
        <end position="292"/>
    </location>
</feature>
<dbReference type="GO" id="GO:0006629">
    <property type="term" value="P:lipid metabolic process"/>
    <property type="evidence" value="ECO:0007669"/>
    <property type="project" value="InterPro"/>
</dbReference>
<feature type="transmembrane region" description="Helical" evidence="1">
    <location>
        <begin position="212"/>
        <end position="233"/>
    </location>
</feature>
<evidence type="ECO:0000313" key="3">
    <source>
        <dbReference type="EMBL" id="TKD51730.1"/>
    </source>
</evidence>
<accession>A0A4U1L633</accession>
<keyword evidence="1" id="KW-1133">Transmembrane helix</keyword>
<gene>
    <name evidence="3" type="ORF">FBR43_13910</name>
</gene>
<protein>
    <submittedName>
        <fullName evidence="3">Fatty acid desaturase</fullName>
    </submittedName>
</protein>
<dbReference type="Pfam" id="PF00487">
    <property type="entry name" value="FA_desaturase"/>
    <property type="match status" value="1"/>
</dbReference>
<dbReference type="EMBL" id="SWKR01000002">
    <property type="protein sequence ID" value="TKD51730.1"/>
    <property type="molecule type" value="Genomic_DNA"/>
</dbReference>
<keyword evidence="4" id="KW-1185">Reference proteome</keyword>
<name>A0A4U1L633_9SPHN</name>
<organism evidence="3 4">
    <name type="scientific">Sphingomonas baiyangensis</name>
    <dbReference type="NCBI Taxonomy" id="2572576"/>
    <lineage>
        <taxon>Bacteria</taxon>
        <taxon>Pseudomonadati</taxon>
        <taxon>Pseudomonadota</taxon>
        <taxon>Alphaproteobacteria</taxon>
        <taxon>Sphingomonadales</taxon>
        <taxon>Sphingomonadaceae</taxon>
        <taxon>Sphingomonas</taxon>
    </lineage>
</organism>
<keyword evidence="1" id="KW-0472">Membrane</keyword>
<reference evidence="3 4" key="1">
    <citation type="submission" date="2019-04" db="EMBL/GenBank/DDBJ databases">
        <authorList>
            <person name="Yang Y."/>
            <person name="Wei D."/>
        </authorList>
    </citation>
    <scope>NUCLEOTIDE SEQUENCE [LARGE SCALE GENOMIC DNA]</scope>
    <source>
        <strain evidence="3 4">L-1-4w-11</strain>
    </source>
</reference>
<dbReference type="RefSeq" id="WP_136943667.1">
    <property type="nucleotide sequence ID" value="NZ_SWKR01000002.1"/>
</dbReference>
<evidence type="ECO:0000256" key="1">
    <source>
        <dbReference type="SAM" id="Phobius"/>
    </source>
</evidence>
<dbReference type="AlphaFoldDB" id="A0A4U1L633"/>
<sequence length="319" mass="35086">MFERPIVAADAPPFTPAAFRQRMFAETGGDYAQYRRLLTPRYGRAWLDIALGYAALCGWLVLVAQAGGLVAGLAAASIGAIGVGFLVAYLQLFIHEAAHFNLAASKRVNDRIADWAICWQIGTTIAAYRATHGEHHRHLGRERDTEISYRHALTRRFVIEMLTGVHALRVFLSRRGEARSTAGGSRVPLLRGIAIHAVLLVAMLALGAWPAALAWVGGIAVAFPFFATVRQLLEHRALPGMADEGDAVTRLFDDGVFARIFGGAGFNRHLLHHLEPQISYTRLADLEAFIMQTTMRADLAARRTTYARTFAELLREGAR</sequence>
<evidence type="ECO:0000313" key="4">
    <source>
        <dbReference type="Proteomes" id="UP000309138"/>
    </source>
</evidence>
<dbReference type="InterPro" id="IPR005804">
    <property type="entry name" value="FA_desaturase_dom"/>
</dbReference>
<feature type="transmembrane region" description="Helical" evidence="1">
    <location>
        <begin position="45"/>
        <end position="64"/>
    </location>
</feature>
<feature type="transmembrane region" description="Helical" evidence="1">
    <location>
        <begin position="70"/>
        <end position="90"/>
    </location>
</feature>
<dbReference type="Proteomes" id="UP000309138">
    <property type="component" value="Unassembled WGS sequence"/>
</dbReference>
<evidence type="ECO:0000259" key="2">
    <source>
        <dbReference type="Pfam" id="PF00487"/>
    </source>
</evidence>
<keyword evidence="1" id="KW-0812">Transmembrane</keyword>